<dbReference type="EMBL" id="KQ424077">
    <property type="protein sequence ID" value="KOF71631.1"/>
    <property type="molecule type" value="Genomic_DNA"/>
</dbReference>
<protein>
    <submittedName>
        <fullName evidence="1">Uncharacterized protein</fullName>
    </submittedName>
</protein>
<name>A0A0L8G3P8_OCTBM</name>
<evidence type="ECO:0000313" key="1">
    <source>
        <dbReference type="EMBL" id="KOF71631.1"/>
    </source>
</evidence>
<sequence>MSSITRENVLHLVHTAKHMESPTTGAQSNILPVNLYKRMFSEQMMQKNKVKGILTLIDPNVKPVVHPPRRVPSELREKLKAELDKMEKKYK</sequence>
<proteinExistence type="predicted"/>
<dbReference type="AlphaFoldDB" id="A0A0L8G3P8"/>
<gene>
    <name evidence="1" type="ORF">OCBIM_22000811mg</name>
</gene>
<reference evidence="1" key="1">
    <citation type="submission" date="2015-07" db="EMBL/GenBank/DDBJ databases">
        <title>MeaNS - Measles Nucleotide Surveillance Program.</title>
        <authorList>
            <person name="Tran T."/>
            <person name="Druce J."/>
        </authorList>
    </citation>
    <scope>NUCLEOTIDE SEQUENCE</scope>
    <source>
        <strain evidence="1">UCB-OBI-ISO-001</strain>
        <tissue evidence="1">Gonad</tissue>
    </source>
</reference>
<organism evidence="1">
    <name type="scientific">Octopus bimaculoides</name>
    <name type="common">California two-spotted octopus</name>
    <dbReference type="NCBI Taxonomy" id="37653"/>
    <lineage>
        <taxon>Eukaryota</taxon>
        <taxon>Metazoa</taxon>
        <taxon>Spiralia</taxon>
        <taxon>Lophotrochozoa</taxon>
        <taxon>Mollusca</taxon>
        <taxon>Cephalopoda</taxon>
        <taxon>Coleoidea</taxon>
        <taxon>Octopodiformes</taxon>
        <taxon>Octopoda</taxon>
        <taxon>Incirrata</taxon>
        <taxon>Octopodidae</taxon>
        <taxon>Octopus</taxon>
    </lineage>
</organism>
<accession>A0A0L8G3P8</accession>